<gene>
    <name evidence="3" type="ORF">GCM10009639_08050</name>
</gene>
<dbReference type="Proteomes" id="UP001499863">
    <property type="component" value="Unassembled WGS sequence"/>
</dbReference>
<dbReference type="InterPro" id="IPR038765">
    <property type="entry name" value="Papain-like_cys_pep_sf"/>
</dbReference>
<sequence>MSVDLDKYFARIGWDGERAPTPATLRSLQHAHLLAVPFENIDVVVGTVPSLDVGDLEAKIVRGGRGGYCFEHNTLFAAVLERLGFGVARHTGRVRIGARPGEIRPRTHLVLAVRVPGTDGPRLLVDVGFGSVDALLEPLPMIPGLTRDGRGRRHRLVLEEPEETDGPVPVWVLQVRSGDGWRELVSFTLDPAPAPDINLANWYVATHPRSPFRRLFVQRTLPAGHLALDGTRLTRTAHDGTVTVEEVDGERGVREVLEAEFGIVPPPGVRPRRED</sequence>
<dbReference type="PANTHER" id="PTHR11786:SF0">
    <property type="entry name" value="ARYLAMINE N-ACETYLTRANSFERASE 4-RELATED"/>
    <property type="match status" value="1"/>
</dbReference>
<evidence type="ECO:0000313" key="3">
    <source>
        <dbReference type="EMBL" id="GAA1385446.1"/>
    </source>
</evidence>
<evidence type="ECO:0000256" key="1">
    <source>
        <dbReference type="ARBA" id="ARBA00006547"/>
    </source>
</evidence>
<accession>A0ABP4IDH4</accession>
<dbReference type="PRINTS" id="PR01543">
    <property type="entry name" value="ANATRNSFRASE"/>
</dbReference>
<comment type="similarity">
    <text evidence="1 2">Belongs to the arylamine N-acetyltransferase family.</text>
</comment>
<dbReference type="RefSeq" id="WP_344325811.1">
    <property type="nucleotide sequence ID" value="NZ_BAAAKJ010000036.1"/>
</dbReference>
<dbReference type="SUPFAM" id="SSF54001">
    <property type="entry name" value="Cysteine proteinases"/>
    <property type="match status" value="1"/>
</dbReference>
<keyword evidence="4" id="KW-1185">Reference proteome</keyword>
<evidence type="ECO:0000313" key="4">
    <source>
        <dbReference type="Proteomes" id="UP001499863"/>
    </source>
</evidence>
<dbReference type="Gene3D" id="3.30.2140.10">
    <property type="entry name" value="Arylamine N-acetyltransferase"/>
    <property type="match status" value="1"/>
</dbReference>
<dbReference type="InterPro" id="IPR001447">
    <property type="entry name" value="Arylamine_N-AcTrfase"/>
</dbReference>
<evidence type="ECO:0000256" key="2">
    <source>
        <dbReference type="RuleBase" id="RU003452"/>
    </source>
</evidence>
<dbReference type="PANTHER" id="PTHR11786">
    <property type="entry name" value="N-HYDROXYARYLAMINE O-ACETYLTRANSFERASE"/>
    <property type="match status" value="1"/>
</dbReference>
<reference evidence="4" key="1">
    <citation type="journal article" date="2019" name="Int. J. Syst. Evol. Microbiol.">
        <title>The Global Catalogue of Microorganisms (GCM) 10K type strain sequencing project: providing services to taxonomists for standard genome sequencing and annotation.</title>
        <authorList>
            <consortium name="The Broad Institute Genomics Platform"/>
            <consortium name="The Broad Institute Genome Sequencing Center for Infectious Disease"/>
            <person name="Wu L."/>
            <person name="Ma J."/>
        </authorList>
    </citation>
    <scope>NUCLEOTIDE SEQUENCE [LARGE SCALE GENOMIC DNA]</scope>
    <source>
        <strain evidence="4">JCM 12393</strain>
    </source>
</reference>
<name>A0ABP4IDH4_9ACTN</name>
<dbReference type="EMBL" id="BAAAKJ010000036">
    <property type="protein sequence ID" value="GAA1385446.1"/>
    <property type="molecule type" value="Genomic_DNA"/>
</dbReference>
<organism evidence="3 4">
    <name type="scientific">Kitasatospora putterlickiae</name>
    <dbReference type="NCBI Taxonomy" id="221725"/>
    <lineage>
        <taxon>Bacteria</taxon>
        <taxon>Bacillati</taxon>
        <taxon>Actinomycetota</taxon>
        <taxon>Actinomycetes</taxon>
        <taxon>Kitasatosporales</taxon>
        <taxon>Streptomycetaceae</taxon>
        <taxon>Kitasatospora</taxon>
    </lineage>
</organism>
<dbReference type="Pfam" id="PF00797">
    <property type="entry name" value="Acetyltransf_2"/>
    <property type="match status" value="1"/>
</dbReference>
<comment type="caution">
    <text evidence="3">The sequence shown here is derived from an EMBL/GenBank/DDBJ whole genome shotgun (WGS) entry which is preliminary data.</text>
</comment>
<protein>
    <submittedName>
        <fullName evidence="3">Arylamine N-acetyltransferase</fullName>
    </submittedName>
</protein>
<dbReference type="Gene3D" id="2.40.128.150">
    <property type="entry name" value="Cysteine proteinases"/>
    <property type="match status" value="1"/>
</dbReference>
<proteinExistence type="inferred from homology"/>